<evidence type="ECO:0000313" key="1">
    <source>
        <dbReference type="EMBL" id="MCS0661109.1"/>
    </source>
</evidence>
<dbReference type="InterPro" id="IPR046038">
    <property type="entry name" value="DUF5996"/>
</dbReference>
<dbReference type="EMBL" id="JANUGU010000013">
    <property type="protein sequence ID" value="MCS0661109.1"/>
    <property type="molecule type" value="Genomic_DNA"/>
</dbReference>
<keyword evidence="2" id="KW-1185">Reference proteome</keyword>
<evidence type="ECO:0000313" key="2">
    <source>
        <dbReference type="Proteomes" id="UP001204621"/>
    </source>
</evidence>
<protein>
    <submittedName>
        <fullName evidence="1">DUF5996 family protein</fullName>
    </submittedName>
</protein>
<proteinExistence type="predicted"/>
<accession>A0ABT2D4C7</accession>
<dbReference type="Pfam" id="PF19459">
    <property type="entry name" value="DUF5996"/>
    <property type="match status" value="1"/>
</dbReference>
<dbReference type="Proteomes" id="UP001204621">
    <property type="component" value="Unassembled WGS sequence"/>
</dbReference>
<reference evidence="1 2" key="1">
    <citation type="submission" date="2022-08" db="EMBL/GenBank/DDBJ databases">
        <title>Reclassification of Massilia species as members of the genera Telluria, Duganella, Pseudoduganella, Mokoshia gen. nov. and Zemynaea gen. nov. using orthogonal and non-orthogonal genome-based approaches.</title>
        <authorList>
            <person name="Bowman J.P."/>
        </authorList>
    </citation>
    <scope>NUCLEOTIDE SEQUENCE [LARGE SCALE GENOMIC DNA]</scope>
    <source>
        <strain evidence="1 2">JCM 31606</strain>
    </source>
</reference>
<comment type="caution">
    <text evidence="1">The sequence shown here is derived from an EMBL/GenBank/DDBJ whole genome shotgun (WGS) entry which is preliminary data.</text>
</comment>
<name>A0ABT2D4C7_9BURK</name>
<gene>
    <name evidence="1" type="ORF">NX778_23845</name>
</gene>
<sequence length="311" mass="34848">MSGFDEWPALPYERWKDTYATLHLWTQVVGKIKLALMPWTNHSWHTALYLTARGLTTGPLPYGARTLQIDFDFSEHRLTIVTAEGALRALPLEAQSVAGFYRKVMDTLDELALPVSIHLMPNEIPDAIRCDQDELHCSYEAEAANRCWTAMLHAQRVLQRFRSGFIGKCSPVHFFWGSFDVAVTRFSGRHAPPHPGGVPNLPDWVAREAYSHEVSSVGFWPGGPALPEPVFYSYAYPEPPGFSKVGVQPAAAFYHPTLREFVLPYEAVRRAHSPDDELMAFCQSTYEAAADLGNWDRAELEYPRGALPGAA</sequence>
<organism evidence="1 2">
    <name type="scientific">Massilia terrae</name>
    <dbReference type="NCBI Taxonomy" id="1811224"/>
    <lineage>
        <taxon>Bacteria</taxon>
        <taxon>Pseudomonadati</taxon>
        <taxon>Pseudomonadota</taxon>
        <taxon>Betaproteobacteria</taxon>
        <taxon>Burkholderiales</taxon>
        <taxon>Oxalobacteraceae</taxon>
        <taxon>Telluria group</taxon>
        <taxon>Massilia</taxon>
    </lineage>
</organism>
<dbReference type="RefSeq" id="WP_258814306.1">
    <property type="nucleotide sequence ID" value="NZ_JANUGU010000013.1"/>
</dbReference>